<keyword evidence="2" id="KW-0812">Transmembrane</keyword>
<keyword evidence="2" id="KW-1133">Transmembrane helix</keyword>
<name>A0A6J8CX56_MYTCO</name>
<dbReference type="AlphaFoldDB" id="A0A6J8CX56"/>
<feature type="transmembrane region" description="Helical" evidence="2">
    <location>
        <begin position="37"/>
        <end position="56"/>
    </location>
</feature>
<dbReference type="Proteomes" id="UP000507470">
    <property type="component" value="Unassembled WGS sequence"/>
</dbReference>
<dbReference type="EMBL" id="CACVKT020006198">
    <property type="protein sequence ID" value="CAC5400415.1"/>
    <property type="molecule type" value="Genomic_DNA"/>
</dbReference>
<organism evidence="3 4">
    <name type="scientific">Mytilus coruscus</name>
    <name type="common">Sea mussel</name>
    <dbReference type="NCBI Taxonomy" id="42192"/>
    <lineage>
        <taxon>Eukaryota</taxon>
        <taxon>Metazoa</taxon>
        <taxon>Spiralia</taxon>
        <taxon>Lophotrochozoa</taxon>
        <taxon>Mollusca</taxon>
        <taxon>Bivalvia</taxon>
        <taxon>Autobranchia</taxon>
        <taxon>Pteriomorphia</taxon>
        <taxon>Mytilida</taxon>
        <taxon>Mytiloidea</taxon>
        <taxon>Mytilidae</taxon>
        <taxon>Mytilinae</taxon>
        <taxon>Mytilus</taxon>
    </lineage>
</organism>
<keyword evidence="1" id="KW-0175">Coiled coil</keyword>
<reference evidence="3 4" key="1">
    <citation type="submission" date="2020-06" db="EMBL/GenBank/DDBJ databases">
        <authorList>
            <person name="Li R."/>
            <person name="Bekaert M."/>
        </authorList>
    </citation>
    <scope>NUCLEOTIDE SEQUENCE [LARGE SCALE GENOMIC DNA]</scope>
    <source>
        <strain evidence="4">wild</strain>
    </source>
</reference>
<feature type="coiled-coil region" evidence="1">
    <location>
        <begin position="112"/>
        <end position="142"/>
    </location>
</feature>
<dbReference type="OrthoDB" id="6159571at2759"/>
<evidence type="ECO:0000313" key="4">
    <source>
        <dbReference type="Proteomes" id="UP000507470"/>
    </source>
</evidence>
<accession>A0A6J8CX56</accession>
<protein>
    <submittedName>
        <fullName evidence="3">Uncharacterized protein</fullName>
    </submittedName>
</protein>
<evidence type="ECO:0000256" key="2">
    <source>
        <dbReference type="SAM" id="Phobius"/>
    </source>
</evidence>
<keyword evidence="2" id="KW-0472">Membrane</keyword>
<dbReference type="Gene3D" id="1.20.5.170">
    <property type="match status" value="1"/>
</dbReference>
<sequence>MESIRFSRNEILLLLRSYIAHPGDYDSIVESKRMRKMYLVCIVLVMFNFSILSYGLTQHSVLELFPEFHDLENKYKVSVNEIRSLQNDVARLRSLQNDVARLRSLQNDVARLRSLQNDVAQLRLLKNDVDRLRNDNSRSHTEMEKNVLKLLDLVKILHRDIF</sequence>
<proteinExistence type="predicted"/>
<evidence type="ECO:0000256" key="1">
    <source>
        <dbReference type="SAM" id="Coils"/>
    </source>
</evidence>
<evidence type="ECO:0000313" key="3">
    <source>
        <dbReference type="EMBL" id="CAC5400415.1"/>
    </source>
</evidence>
<keyword evidence="4" id="KW-1185">Reference proteome</keyword>
<gene>
    <name evidence="3" type="ORF">MCOR_34596</name>
</gene>